<protein>
    <submittedName>
        <fullName evidence="1">Uncharacterized protein</fullName>
    </submittedName>
</protein>
<proteinExistence type="predicted"/>
<organism evidence="1 2">
    <name type="scientific">Trametes sanguinea</name>
    <dbReference type="NCBI Taxonomy" id="158606"/>
    <lineage>
        <taxon>Eukaryota</taxon>
        <taxon>Fungi</taxon>
        <taxon>Dikarya</taxon>
        <taxon>Basidiomycota</taxon>
        <taxon>Agaricomycotina</taxon>
        <taxon>Agaricomycetes</taxon>
        <taxon>Polyporales</taxon>
        <taxon>Polyporaceae</taxon>
        <taxon>Trametes</taxon>
    </lineage>
</organism>
<accession>A0ACC1QCK8</accession>
<dbReference type="EMBL" id="JANSHE010000011">
    <property type="protein sequence ID" value="KAJ3019390.1"/>
    <property type="molecule type" value="Genomic_DNA"/>
</dbReference>
<keyword evidence="2" id="KW-1185">Reference proteome</keyword>
<reference evidence="1" key="1">
    <citation type="submission" date="2022-08" db="EMBL/GenBank/DDBJ databases">
        <title>Genome Sequence of Pycnoporus sanguineus.</title>
        <authorList>
            <person name="Buettner E."/>
        </authorList>
    </citation>
    <scope>NUCLEOTIDE SEQUENCE</scope>
    <source>
        <strain evidence="1">CG-C14</strain>
    </source>
</reference>
<gene>
    <name evidence="1" type="ORF">NUW54_g94</name>
</gene>
<dbReference type="Proteomes" id="UP001144978">
    <property type="component" value="Unassembled WGS sequence"/>
</dbReference>
<sequence length="126" mass="13667">MDRSEAPPPPADTVPESQAATEPSYPRTEDTTTLRAEVTSCAPKDNPDIYIVDWDGPDDPENPKNWTVRKKWAVTLVVSSYAFLSPLSSSMMAPAANQIADEFGVTSKPIIALFTSIYVLGYGTVS</sequence>
<name>A0ACC1QCK8_9APHY</name>
<evidence type="ECO:0000313" key="2">
    <source>
        <dbReference type="Proteomes" id="UP001144978"/>
    </source>
</evidence>
<comment type="caution">
    <text evidence="1">The sequence shown here is derived from an EMBL/GenBank/DDBJ whole genome shotgun (WGS) entry which is preliminary data.</text>
</comment>
<evidence type="ECO:0000313" key="1">
    <source>
        <dbReference type="EMBL" id="KAJ3019390.1"/>
    </source>
</evidence>